<dbReference type="OrthoDB" id="1926336at2759"/>
<reference evidence="2" key="1">
    <citation type="submission" date="2022-11" db="EMBL/GenBank/DDBJ databases">
        <authorList>
            <person name="Scott C."/>
            <person name="Bruce N."/>
        </authorList>
    </citation>
    <scope>NUCLEOTIDE SEQUENCE</scope>
</reference>
<dbReference type="Proteomes" id="UP000838763">
    <property type="component" value="Unassembled WGS sequence"/>
</dbReference>
<evidence type="ECO:0000313" key="2">
    <source>
        <dbReference type="EMBL" id="CAI4214220.1"/>
    </source>
</evidence>
<name>A0A9P1MB12_9PEZI</name>
<evidence type="ECO:0000313" key="3">
    <source>
        <dbReference type="Proteomes" id="UP000838763"/>
    </source>
</evidence>
<dbReference type="AlphaFoldDB" id="A0A9P1MB12"/>
<gene>
    <name evidence="2" type="ORF">PPNO1_LOCUS3952</name>
</gene>
<organism evidence="2 3">
    <name type="scientific">Parascedosporium putredinis</name>
    <dbReference type="NCBI Taxonomy" id="1442378"/>
    <lineage>
        <taxon>Eukaryota</taxon>
        <taxon>Fungi</taxon>
        <taxon>Dikarya</taxon>
        <taxon>Ascomycota</taxon>
        <taxon>Pezizomycotina</taxon>
        <taxon>Sordariomycetes</taxon>
        <taxon>Hypocreomycetidae</taxon>
        <taxon>Microascales</taxon>
        <taxon>Microascaceae</taxon>
        <taxon>Parascedosporium</taxon>
    </lineage>
</organism>
<protein>
    <submittedName>
        <fullName evidence="2">Uncharacterized protein</fullName>
    </submittedName>
</protein>
<evidence type="ECO:0000256" key="1">
    <source>
        <dbReference type="SAM" id="MobiDB-lite"/>
    </source>
</evidence>
<feature type="compositionally biased region" description="Basic and acidic residues" evidence="1">
    <location>
        <begin position="35"/>
        <end position="44"/>
    </location>
</feature>
<proteinExistence type="predicted"/>
<accession>A0A9P1MB12</accession>
<keyword evidence="3" id="KW-1185">Reference proteome</keyword>
<comment type="caution">
    <text evidence="2">The sequence shown here is derived from an EMBL/GenBank/DDBJ whole genome shotgun (WGS) entry which is preliminary data.</text>
</comment>
<sequence length="106" mass="12487">MDVRVKLRKFERLESTYTELLRSYRIAHSRETVDNDSTRFEADTSHSSGGPWSTDGAKVRSSSELFSFDAEIRDDSRARTQEIETLKRKYSRFDANYLSRRRQART</sequence>
<dbReference type="EMBL" id="CALLCH030000010">
    <property type="protein sequence ID" value="CAI4214220.1"/>
    <property type="molecule type" value="Genomic_DNA"/>
</dbReference>
<feature type="region of interest" description="Disordered" evidence="1">
    <location>
        <begin position="35"/>
        <end position="61"/>
    </location>
</feature>